<comment type="caution">
    <text evidence="2">The sequence shown here is derived from an EMBL/GenBank/DDBJ whole genome shotgun (WGS) entry which is preliminary data.</text>
</comment>
<organism evidence="2 3">
    <name type="scientific">Hibiscus sabdariffa</name>
    <name type="common">roselle</name>
    <dbReference type="NCBI Taxonomy" id="183260"/>
    <lineage>
        <taxon>Eukaryota</taxon>
        <taxon>Viridiplantae</taxon>
        <taxon>Streptophyta</taxon>
        <taxon>Embryophyta</taxon>
        <taxon>Tracheophyta</taxon>
        <taxon>Spermatophyta</taxon>
        <taxon>Magnoliopsida</taxon>
        <taxon>eudicotyledons</taxon>
        <taxon>Gunneridae</taxon>
        <taxon>Pentapetalae</taxon>
        <taxon>rosids</taxon>
        <taxon>malvids</taxon>
        <taxon>Malvales</taxon>
        <taxon>Malvaceae</taxon>
        <taxon>Malvoideae</taxon>
        <taxon>Hibiscus</taxon>
    </lineage>
</organism>
<keyword evidence="1" id="KW-0732">Signal</keyword>
<protein>
    <submittedName>
        <fullName evidence="2">Uncharacterized protein</fullName>
    </submittedName>
</protein>
<feature type="signal peptide" evidence="1">
    <location>
        <begin position="1"/>
        <end position="17"/>
    </location>
</feature>
<evidence type="ECO:0000313" key="3">
    <source>
        <dbReference type="Proteomes" id="UP001472677"/>
    </source>
</evidence>
<sequence length="117" mass="13246">MMVVVVVMMVVVLVNQASNVAKLVDMARDGDGAFMVESELFLGLLQELHEEWVGDVDDRDHKPLLLFPLTNQDRQTSLGNIFHLLVSLLMKVKPMKMKMKVQVLFVANNPHFLISKV</sequence>
<name>A0ABR2BZC2_9ROSI</name>
<dbReference type="Proteomes" id="UP001472677">
    <property type="component" value="Unassembled WGS sequence"/>
</dbReference>
<reference evidence="2 3" key="1">
    <citation type="journal article" date="2024" name="G3 (Bethesda)">
        <title>Genome assembly of Hibiscus sabdariffa L. provides insights into metabolisms of medicinal natural products.</title>
        <authorList>
            <person name="Kim T."/>
        </authorList>
    </citation>
    <scope>NUCLEOTIDE SEQUENCE [LARGE SCALE GENOMIC DNA]</scope>
    <source>
        <strain evidence="2">TK-2024</strain>
        <tissue evidence="2">Old leaves</tissue>
    </source>
</reference>
<keyword evidence="3" id="KW-1185">Reference proteome</keyword>
<accession>A0ABR2BZC2</accession>
<evidence type="ECO:0000313" key="2">
    <source>
        <dbReference type="EMBL" id="KAK8511960.1"/>
    </source>
</evidence>
<gene>
    <name evidence="2" type="ORF">V6N12_074649</name>
</gene>
<proteinExistence type="predicted"/>
<dbReference type="EMBL" id="JBBPBM010000076">
    <property type="protein sequence ID" value="KAK8511960.1"/>
    <property type="molecule type" value="Genomic_DNA"/>
</dbReference>
<evidence type="ECO:0000256" key="1">
    <source>
        <dbReference type="SAM" id="SignalP"/>
    </source>
</evidence>
<feature type="chain" id="PRO_5046302133" evidence="1">
    <location>
        <begin position="18"/>
        <end position="117"/>
    </location>
</feature>